<name>A0ABV1GEC4_9FIRM</name>
<sequence length="142" mass="16657">MLSKMYRDIRQRGIRLFPYPIGFTDAATLEMGGEYAIFLDFSQFSDLSQYREALGHEIGHCATGCTHAVSSPWDLVEKHEYKANRWAFEHYLPADELKTAMASGLTEPWQLAEWYGFPESFVRRALEYWTTRRGVDFRRMEE</sequence>
<comment type="caution">
    <text evidence="1">The sequence shown here is derived from an EMBL/GenBank/DDBJ whole genome shotgun (WGS) entry which is preliminary data.</text>
</comment>
<protein>
    <submittedName>
        <fullName evidence="1">ImmA/IrrE family metallo-endopeptidase</fullName>
    </submittedName>
</protein>
<gene>
    <name evidence="1" type="ORF">WMO24_07030</name>
</gene>
<dbReference type="Proteomes" id="UP001477672">
    <property type="component" value="Unassembled WGS sequence"/>
</dbReference>
<evidence type="ECO:0000313" key="1">
    <source>
        <dbReference type="EMBL" id="MEQ2520181.1"/>
    </source>
</evidence>
<organism evidence="1 2">
    <name type="scientific">Ruthenibacterium intestinale</name>
    <dbReference type="NCBI Taxonomy" id="3133163"/>
    <lineage>
        <taxon>Bacteria</taxon>
        <taxon>Bacillati</taxon>
        <taxon>Bacillota</taxon>
        <taxon>Clostridia</taxon>
        <taxon>Eubacteriales</taxon>
        <taxon>Oscillospiraceae</taxon>
        <taxon>Ruthenibacterium</taxon>
    </lineage>
</organism>
<proteinExistence type="predicted"/>
<accession>A0ABV1GEC4</accession>
<reference evidence="1 2" key="1">
    <citation type="submission" date="2024-03" db="EMBL/GenBank/DDBJ databases">
        <title>Human intestinal bacterial collection.</title>
        <authorList>
            <person name="Pauvert C."/>
            <person name="Hitch T.C.A."/>
            <person name="Clavel T."/>
        </authorList>
    </citation>
    <scope>NUCLEOTIDE SEQUENCE [LARGE SCALE GENOMIC DNA]</scope>
    <source>
        <strain evidence="1 2">CLA-JM-H11</strain>
    </source>
</reference>
<evidence type="ECO:0000313" key="2">
    <source>
        <dbReference type="Proteomes" id="UP001477672"/>
    </source>
</evidence>
<dbReference type="EMBL" id="JBBMFA010000083">
    <property type="protein sequence ID" value="MEQ2520181.1"/>
    <property type="molecule type" value="Genomic_DNA"/>
</dbReference>
<keyword evidence="2" id="KW-1185">Reference proteome</keyword>
<dbReference type="RefSeq" id="WP_349215639.1">
    <property type="nucleotide sequence ID" value="NZ_JBBMFA010000083.1"/>
</dbReference>